<evidence type="ECO:0000256" key="2">
    <source>
        <dbReference type="ARBA" id="ARBA00008189"/>
    </source>
</evidence>
<sequence>MESHSLSLDLTIGFAKQSILQEPSPPPPCLQEELKRVTEENMKLTSMLATMCESYNALRAQLIDMIGPTAAVASSEGARSSSPPSAKRKSTESAGDAANSVSSTNSCKKAKEEGSKPKIWKLYARTDPSDSSLVVRDGYQWRKYGQKVTRDNPCPRAYFRCSFAPTCPVKKKVQRSADDQCLLVATYEGEHNHYQSSAAEVENAVSRKTAGTADGFGPAGAPETKDSRGEREEARQPELRERLVKDMASSLTKDQNFTAVIAAAISGRFFGISTAQEM</sequence>
<name>A0AAV7FZS5_DENCH</name>
<dbReference type="InterPro" id="IPR044810">
    <property type="entry name" value="WRKY_plant"/>
</dbReference>
<proteinExistence type="inferred from homology"/>
<feature type="domain" description="WRKY" evidence="8">
    <location>
        <begin position="130"/>
        <end position="196"/>
    </location>
</feature>
<keyword evidence="10" id="KW-1185">Reference proteome</keyword>
<evidence type="ECO:0000256" key="4">
    <source>
        <dbReference type="ARBA" id="ARBA00023125"/>
    </source>
</evidence>
<gene>
    <name evidence="9" type="ORF">IEQ34_022709</name>
</gene>
<feature type="region of interest" description="Disordered" evidence="7">
    <location>
        <begin position="210"/>
        <end position="239"/>
    </location>
</feature>
<dbReference type="PROSITE" id="PS50811">
    <property type="entry name" value="WRKY"/>
    <property type="match status" value="1"/>
</dbReference>
<dbReference type="SUPFAM" id="SSF118290">
    <property type="entry name" value="WRKY DNA-binding domain"/>
    <property type="match status" value="1"/>
</dbReference>
<dbReference type="GO" id="GO:0051707">
    <property type="term" value="P:response to other organism"/>
    <property type="evidence" value="ECO:0007669"/>
    <property type="project" value="UniProtKB-ARBA"/>
</dbReference>
<feature type="compositionally biased region" description="Basic and acidic residues" evidence="7">
    <location>
        <begin position="223"/>
        <end position="239"/>
    </location>
</feature>
<evidence type="ECO:0000256" key="5">
    <source>
        <dbReference type="ARBA" id="ARBA00023163"/>
    </source>
</evidence>
<evidence type="ECO:0000256" key="6">
    <source>
        <dbReference type="ARBA" id="ARBA00023242"/>
    </source>
</evidence>
<keyword evidence="4" id="KW-0238">DNA-binding</keyword>
<dbReference type="PANTHER" id="PTHR31429:SF3">
    <property type="entry name" value="WRKY TRANSCRIPTION FACTOR 40-RELATED"/>
    <property type="match status" value="1"/>
</dbReference>
<evidence type="ECO:0000256" key="3">
    <source>
        <dbReference type="ARBA" id="ARBA00023015"/>
    </source>
</evidence>
<evidence type="ECO:0000313" key="9">
    <source>
        <dbReference type="EMBL" id="KAH0448909.1"/>
    </source>
</evidence>
<dbReference type="AlphaFoldDB" id="A0AAV7FZS5"/>
<dbReference type="Pfam" id="PF03106">
    <property type="entry name" value="WRKY"/>
    <property type="match status" value="1"/>
</dbReference>
<reference evidence="9 10" key="1">
    <citation type="journal article" date="2021" name="Hortic Res">
        <title>Chromosome-scale assembly of the Dendrobium chrysotoxum genome enhances the understanding of orchid evolution.</title>
        <authorList>
            <person name="Zhang Y."/>
            <person name="Zhang G.Q."/>
            <person name="Zhang D."/>
            <person name="Liu X.D."/>
            <person name="Xu X.Y."/>
            <person name="Sun W.H."/>
            <person name="Yu X."/>
            <person name="Zhu X."/>
            <person name="Wang Z.W."/>
            <person name="Zhao X."/>
            <person name="Zhong W.Y."/>
            <person name="Chen H."/>
            <person name="Yin W.L."/>
            <person name="Huang T."/>
            <person name="Niu S.C."/>
            <person name="Liu Z.J."/>
        </authorList>
    </citation>
    <scope>NUCLEOTIDE SEQUENCE [LARGE SCALE GENOMIC DNA]</scope>
    <source>
        <strain evidence="9">Lindl</strain>
    </source>
</reference>
<dbReference type="PANTHER" id="PTHR31429">
    <property type="entry name" value="WRKY TRANSCRIPTION FACTOR 36-RELATED"/>
    <property type="match status" value="1"/>
</dbReference>
<dbReference type="EMBL" id="JAGFBR010000019">
    <property type="protein sequence ID" value="KAH0448909.1"/>
    <property type="molecule type" value="Genomic_DNA"/>
</dbReference>
<dbReference type="InterPro" id="IPR036576">
    <property type="entry name" value="WRKY_dom_sf"/>
</dbReference>
<accession>A0AAV7FZS5</accession>
<evidence type="ECO:0000259" key="8">
    <source>
        <dbReference type="PROSITE" id="PS50811"/>
    </source>
</evidence>
<dbReference type="Gene3D" id="2.20.25.80">
    <property type="entry name" value="WRKY domain"/>
    <property type="match status" value="1"/>
</dbReference>
<comment type="similarity">
    <text evidence="2">Belongs to the WRKY group II-a family.</text>
</comment>
<keyword evidence="6" id="KW-0539">Nucleus</keyword>
<keyword evidence="3" id="KW-0805">Transcription regulation</keyword>
<organism evidence="9 10">
    <name type="scientific">Dendrobium chrysotoxum</name>
    <name type="common">Orchid</name>
    <dbReference type="NCBI Taxonomy" id="161865"/>
    <lineage>
        <taxon>Eukaryota</taxon>
        <taxon>Viridiplantae</taxon>
        <taxon>Streptophyta</taxon>
        <taxon>Embryophyta</taxon>
        <taxon>Tracheophyta</taxon>
        <taxon>Spermatophyta</taxon>
        <taxon>Magnoliopsida</taxon>
        <taxon>Liliopsida</taxon>
        <taxon>Asparagales</taxon>
        <taxon>Orchidaceae</taxon>
        <taxon>Epidendroideae</taxon>
        <taxon>Malaxideae</taxon>
        <taxon>Dendrobiinae</taxon>
        <taxon>Dendrobium</taxon>
    </lineage>
</organism>
<comment type="subcellular location">
    <subcellularLocation>
        <location evidence="1">Nucleus</location>
    </subcellularLocation>
</comment>
<dbReference type="SMART" id="SM00774">
    <property type="entry name" value="WRKY"/>
    <property type="match status" value="1"/>
</dbReference>
<dbReference type="InterPro" id="IPR003657">
    <property type="entry name" value="WRKY_dom"/>
</dbReference>
<keyword evidence="5" id="KW-0804">Transcription</keyword>
<dbReference type="Proteomes" id="UP000775213">
    <property type="component" value="Unassembled WGS sequence"/>
</dbReference>
<comment type="caution">
    <text evidence="9">The sequence shown here is derived from an EMBL/GenBank/DDBJ whole genome shotgun (WGS) entry which is preliminary data.</text>
</comment>
<protein>
    <recommendedName>
        <fullName evidence="8">WRKY domain-containing protein</fullName>
    </recommendedName>
</protein>
<feature type="region of interest" description="Disordered" evidence="7">
    <location>
        <begin position="74"/>
        <end position="110"/>
    </location>
</feature>
<feature type="compositionally biased region" description="Low complexity" evidence="7">
    <location>
        <begin position="74"/>
        <end position="85"/>
    </location>
</feature>
<dbReference type="FunFam" id="2.20.25.80:FF:000008">
    <property type="entry name" value="WRKY transcription factor 40"/>
    <property type="match status" value="1"/>
</dbReference>
<dbReference type="GO" id="GO:0043565">
    <property type="term" value="F:sequence-specific DNA binding"/>
    <property type="evidence" value="ECO:0007669"/>
    <property type="project" value="InterPro"/>
</dbReference>
<dbReference type="GO" id="GO:0003700">
    <property type="term" value="F:DNA-binding transcription factor activity"/>
    <property type="evidence" value="ECO:0007669"/>
    <property type="project" value="InterPro"/>
</dbReference>
<evidence type="ECO:0000313" key="10">
    <source>
        <dbReference type="Proteomes" id="UP000775213"/>
    </source>
</evidence>
<dbReference type="GO" id="GO:0005634">
    <property type="term" value="C:nucleus"/>
    <property type="evidence" value="ECO:0007669"/>
    <property type="project" value="UniProtKB-SubCell"/>
</dbReference>
<evidence type="ECO:0000256" key="1">
    <source>
        <dbReference type="ARBA" id="ARBA00004123"/>
    </source>
</evidence>
<evidence type="ECO:0000256" key="7">
    <source>
        <dbReference type="SAM" id="MobiDB-lite"/>
    </source>
</evidence>